<evidence type="ECO:0000256" key="3">
    <source>
        <dbReference type="ARBA" id="ARBA00022617"/>
    </source>
</evidence>
<dbReference type="PROSITE" id="PS51318">
    <property type="entry name" value="TAT"/>
    <property type="match status" value="1"/>
</dbReference>
<feature type="compositionally biased region" description="Gly residues" evidence="9">
    <location>
        <begin position="9"/>
        <end position="21"/>
    </location>
</feature>
<dbReference type="Proteomes" id="UP000676079">
    <property type="component" value="Chromosome"/>
</dbReference>
<dbReference type="PANTHER" id="PTHR30521">
    <property type="entry name" value="DEFERROCHELATASE/PEROXIDASE"/>
    <property type="match status" value="1"/>
</dbReference>
<dbReference type="InterPro" id="IPR011008">
    <property type="entry name" value="Dimeric_a/b-barrel"/>
</dbReference>
<dbReference type="PROSITE" id="PS51404">
    <property type="entry name" value="DYP_PEROXIDASE"/>
    <property type="match status" value="1"/>
</dbReference>
<reference evidence="12 13" key="1">
    <citation type="submission" date="2021-05" db="EMBL/GenBank/DDBJ databases">
        <title>Direct Submission.</title>
        <authorList>
            <person name="Li K."/>
            <person name="Gao J."/>
        </authorList>
    </citation>
    <scope>NUCLEOTIDE SEQUENCE [LARGE SCALE GENOMIC DNA]</scope>
    <source>
        <strain evidence="12 13">Mg02</strain>
    </source>
</reference>
<feature type="domain" description="Dyp-type peroxidase N-terminal" evidence="10">
    <location>
        <begin position="76"/>
        <end position="221"/>
    </location>
</feature>
<feature type="domain" description="Dyp-type peroxidase C-terminal" evidence="11">
    <location>
        <begin position="234"/>
        <end position="417"/>
    </location>
</feature>
<dbReference type="Pfam" id="PF20628">
    <property type="entry name" value="Dyp_perox_C"/>
    <property type="match status" value="1"/>
</dbReference>
<dbReference type="NCBIfam" id="TIGR01413">
    <property type="entry name" value="Dyp_perox_fam"/>
    <property type="match status" value="1"/>
</dbReference>
<dbReference type="Pfam" id="PF04261">
    <property type="entry name" value="Dyp_perox_N"/>
    <property type="match status" value="1"/>
</dbReference>
<dbReference type="InterPro" id="IPR006314">
    <property type="entry name" value="Dyp_peroxidase"/>
</dbReference>
<keyword evidence="7" id="KW-0408">Iron</keyword>
<evidence type="ECO:0000256" key="6">
    <source>
        <dbReference type="ARBA" id="ARBA00023002"/>
    </source>
</evidence>
<dbReference type="RefSeq" id="WP_220560546.1">
    <property type="nucleotide sequence ID" value="NZ_CP074133.1"/>
</dbReference>
<name>A0ABX8BTN8_9ACTN</name>
<dbReference type="SUPFAM" id="SSF54909">
    <property type="entry name" value="Dimeric alpha+beta barrel"/>
    <property type="match status" value="1"/>
</dbReference>
<keyword evidence="3" id="KW-0349">Heme</keyword>
<organism evidence="12 13">
    <name type="scientific">Nocardiopsis changdeensis</name>
    <dbReference type="NCBI Taxonomy" id="2831969"/>
    <lineage>
        <taxon>Bacteria</taxon>
        <taxon>Bacillati</taxon>
        <taxon>Actinomycetota</taxon>
        <taxon>Actinomycetes</taxon>
        <taxon>Streptosporangiales</taxon>
        <taxon>Nocardiopsidaceae</taxon>
        <taxon>Nocardiopsis</taxon>
    </lineage>
</organism>
<accession>A0ABX8BTN8</accession>
<evidence type="ECO:0000256" key="8">
    <source>
        <dbReference type="ARBA" id="ARBA00025737"/>
    </source>
</evidence>
<feature type="region of interest" description="Disordered" evidence="9">
    <location>
        <begin position="307"/>
        <end position="329"/>
    </location>
</feature>
<sequence>MKRRTDTGTGTGAAGGTGGGLARRDLLTAAAAAGAAGLATGAAAAHAAAAPRDTGEPDPALAPARSRAGARGGLPPALLTPTPSQVHLVAVDLRADPGAPAREAARRVLRIWSREAAALHEHGLAALVEGAPSQGLRPASLGVTLGLGASLLAAVGLADRVPPHLEDLPAFAADHLEPAWCGGDLLLHVGAEDPVVLSSAVGHLLGAVAADVRVRWSLAGFHRSAAAADDPSATPRNLMGQIDGTVNPRPSDALFGPQVLAAHPEPALAWMDGGAYLVVRRIRMLLDDWFALDPRDREAVIGRRLDTGAPLGGAAEDDRPDLAATGDDGSPAIPLDAHIRLAAPENTLGARMLRRGFSYDQGWDARGRRRAGLLFTAWQADPRTGFTPVQRALDEGGDALGPFIRHEGSALFAVPPVRGGAPWTAHDLLGG</sequence>
<evidence type="ECO:0000256" key="2">
    <source>
        <dbReference type="ARBA" id="ARBA00022559"/>
    </source>
</evidence>
<dbReference type="InterPro" id="IPR048328">
    <property type="entry name" value="Dyp_perox_C"/>
</dbReference>
<dbReference type="PANTHER" id="PTHR30521:SF4">
    <property type="entry name" value="DEFERROCHELATASE"/>
    <property type="match status" value="1"/>
</dbReference>
<keyword evidence="6" id="KW-0560">Oxidoreductase</keyword>
<evidence type="ECO:0000256" key="9">
    <source>
        <dbReference type="SAM" id="MobiDB-lite"/>
    </source>
</evidence>
<keyword evidence="13" id="KW-1185">Reference proteome</keyword>
<proteinExistence type="inferred from homology"/>
<feature type="region of interest" description="Disordered" evidence="9">
    <location>
        <begin position="48"/>
        <end position="74"/>
    </location>
</feature>
<comment type="cofactor">
    <cofactor evidence="1">
        <name>heme b</name>
        <dbReference type="ChEBI" id="CHEBI:60344"/>
    </cofactor>
</comment>
<comment type="similarity">
    <text evidence="8">Belongs to the DyP-type peroxidase family.</text>
</comment>
<dbReference type="InterPro" id="IPR006311">
    <property type="entry name" value="TAT_signal"/>
</dbReference>
<evidence type="ECO:0000256" key="4">
    <source>
        <dbReference type="ARBA" id="ARBA00022723"/>
    </source>
</evidence>
<gene>
    <name evidence="12" type="ORF">KGD84_12815</name>
</gene>
<dbReference type="EMBL" id="CP074133">
    <property type="protein sequence ID" value="QUX25060.1"/>
    <property type="molecule type" value="Genomic_DNA"/>
</dbReference>
<evidence type="ECO:0000313" key="12">
    <source>
        <dbReference type="EMBL" id="QUX25060.1"/>
    </source>
</evidence>
<evidence type="ECO:0000256" key="1">
    <source>
        <dbReference type="ARBA" id="ARBA00001970"/>
    </source>
</evidence>
<evidence type="ECO:0000259" key="10">
    <source>
        <dbReference type="Pfam" id="PF04261"/>
    </source>
</evidence>
<evidence type="ECO:0000313" key="13">
    <source>
        <dbReference type="Proteomes" id="UP000676079"/>
    </source>
</evidence>
<keyword evidence="5" id="KW-0732">Signal</keyword>
<keyword evidence="2 12" id="KW-0575">Peroxidase</keyword>
<protein>
    <submittedName>
        <fullName evidence="12">Dyp-type peroxidase</fullName>
    </submittedName>
</protein>
<feature type="compositionally biased region" description="Low complexity" evidence="9">
    <location>
        <begin position="59"/>
        <end position="74"/>
    </location>
</feature>
<dbReference type="InterPro" id="IPR048327">
    <property type="entry name" value="Dyp_perox_N"/>
</dbReference>
<evidence type="ECO:0000259" key="11">
    <source>
        <dbReference type="Pfam" id="PF20628"/>
    </source>
</evidence>
<evidence type="ECO:0000256" key="7">
    <source>
        <dbReference type="ARBA" id="ARBA00023004"/>
    </source>
</evidence>
<keyword evidence="4" id="KW-0479">Metal-binding</keyword>
<feature type="region of interest" description="Disordered" evidence="9">
    <location>
        <begin position="1"/>
        <end position="21"/>
    </location>
</feature>
<dbReference type="GO" id="GO:0004601">
    <property type="term" value="F:peroxidase activity"/>
    <property type="evidence" value="ECO:0007669"/>
    <property type="project" value="UniProtKB-KW"/>
</dbReference>
<evidence type="ECO:0000256" key="5">
    <source>
        <dbReference type="ARBA" id="ARBA00022729"/>
    </source>
</evidence>